<dbReference type="Pfam" id="PF12790">
    <property type="entry name" value="T6SS-SciN"/>
    <property type="match status" value="1"/>
</dbReference>
<organism evidence="2 3">
    <name type="scientific">Serratia oryzae</name>
    <dbReference type="NCBI Taxonomy" id="2034155"/>
    <lineage>
        <taxon>Bacteria</taxon>
        <taxon>Pseudomonadati</taxon>
        <taxon>Pseudomonadota</taxon>
        <taxon>Gammaproteobacteria</taxon>
        <taxon>Enterobacterales</taxon>
        <taxon>Yersiniaceae</taxon>
        <taxon>Serratia</taxon>
    </lineage>
</organism>
<dbReference type="EMBL" id="MOXD01000002">
    <property type="protein sequence ID" value="OMQ25465.1"/>
    <property type="molecule type" value="Genomic_DNA"/>
</dbReference>
<keyword evidence="1" id="KW-1133">Transmembrane helix</keyword>
<dbReference type="PANTHER" id="PTHR37625">
    <property type="entry name" value="OUTER MEMBRANE LIPOPROTEIN-RELATED"/>
    <property type="match status" value="1"/>
</dbReference>
<dbReference type="PROSITE" id="PS51257">
    <property type="entry name" value="PROKAR_LIPOPROTEIN"/>
    <property type="match status" value="1"/>
</dbReference>
<evidence type="ECO:0000313" key="3">
    <source>
        <dbReference type="Proteomes" id="UP000216021"/>
    </source>
</evidence>
<protein>
    <submittedName>
        <fullName evidence="2">Type VI secretion system-associated lipoprotein</fullName>
    </submittedName>
</protein>
<dbReference type="InterPro" id="IPR038706">
    <property type="entry name" value="Type_VI_SciN-like_sf"/>
</dbReference>
<keyword evidence="3" id="KW-1185">Reference proteome</keyword>
<dbReference type="Gene3D" id="2.60.40.4150">
    <property type="entry name" value="Type VI secretion system, lipoprotein SciN"/>
    <property type="match status" value="1"/>
</dbReference>
<dbReference type="InterPro" id="IPR017734">
    <property type="entry name" value="T6SS_SciN"/>
</dbReference>
<dbReference type="STRING" id="2034155.BMI79_03860"/>
<dbReference type="OrthoDB" id="5471061at2"/>
<dbReference type="PANTHER" id="PTHR37625:SF4">
    <property type="entry name" value="OUTER MEMBRANE LIPOPROTEIN"/>
    <property type="match status" value="1"/>
</dbReference>
<dbReference type="RefSeq" id="WP_076940637.1">
    <property type="nucleotide sequence ID" value="NZ_MOXD01000002.1"/>
</dbReference>
<keyword evidence="1" id="KW-0812">Transmembrane</keyword>
<feature type="transmembrane region" description="Helical" evidence="1">
    <location>
        <begin position="12"/>
        <end position="32"/>
    </location>
</feature>
<comment type="caution">
    <text evidence="2">The sequence shown here is derived from an EMBL/GenBank/DDBJ whole genome shotgun (WGS) entry which is preliminary data.</text>
</comment>
<sequence>MKQAVCILGQRGGRLLVVIIIGLLLCGCLSMGSKKAEPVVASYRITFSATREANVNQEKKPAPLKISVFYLRSDSGFMSADFFALHNKAAAVLGENLMGTEQFFLLPGGETVKISGEKKSERYYIGVTGEFQDLNNKTWRIIIPIPDPEKVPFYKFWRGQPPPQEIKVVANGQGLRVTENSNKEK</sequence>
<proteinExistence type="predicted"/>
<evidence type="ECO:0000256" key="1">
    <source>
        <dbReference type="SAM" id="Phobius"/>
    </source>
</evidence>
<keyword evidence="2" id="KW-0449">Lipoprotein</keyword>
<keyword evidence="1" id="KW-0472">Membrane</keyword>
<accession>A0A1S8CM95</accession>
<dbReference type="AlphaFoldDB" id="A0A1S8CM95"/>
<name>A0A1S8CM95_9GAMM</name>
<dbReference type="Proteomes" id="UP000216021">
    <property type="component" value="Unassembled WGS sequence"/>
</dbReference>
<gene>
    <name evidence="2" type="ORF">BMI79_03860</name>
</gene>
<dbReference type="NCBIfam" id="TIGR03352">
    <property type="entry name" value="VI_chp_3"/>
    <property type="match status" value="1"/>
</dbReference>
<reference evidence="2 3" key="1">
    <citation type="submission" date="2016-11" db="EMBL/GenBank/DDBJ databases">
        <title>Rahnella oryzae sp. nov., isolated from rice root.</title>
        <authorList>
            <person name="Zhang X.-X."/>
            <person name="Zhang J."/>
        </authorList>
    </citation>
    <scope>NUCLEOTIDE SEQUENCE [LARGE SCALE GENOMIC DNA]</scope>
    <source>
        <strain evidence="2 3">J11-6</strain>
    </source>
</reference>
<evidence type="ECO:0000313" key="2">
    <source>
        <dbReference type="EMBL" id="OMQ25465.1"/>
    </source>
</evidence>